<organism evidence="5 6">
    <name type="scientific">Leptotrombidium deliense</name>
    <dbReference type="NCBI Taxonomy" id="299467"/>
    <lineage>
        <taxon>Eukaryota</taxon>
        <taxon>Metazoa</taxon>
        <taxon>Ecdysozoa</taxon>
        <taxon>Arthropoda</taxon>
        <taxon>Chelicerata</taxon>
        <taxon>Arachnida</taxon>
        <taxon>Acari</taxon>
        <taxon>Acariformes</taxon>
        <taxon>Trombidiformes</taxon>
        <taxon>Prostigmata</taxon>
        <taxon>Anystina</taxon>
        <taxon>Parasitengona</taxon>
        <taxon>Trombiculoidea</taxon>
        <taxon>Trombiculidae</taxon>
        <taxon>Leptotrombidium</taxon>
    </lineage>
</organism>
<evidence type="ECO:0000256" key="2">
    <source>
        <dbReference type="ARBA" id="ARBA00022690"/>
    </source>
</evidence>
<dbReference type="GO" id="GO:0030414">
    <property type="term" value="F:peptidase inhibitor activity"/>
    <property type="evidence" value="ECO:0007669"/>
    <property type="project" value="UniProtKB-KW"/>
</dbReference>
<protein>
    <submittedName>
        <fullName evidence="5">von Willebrand factor-like protein</fullName>
    </submittedName>
</protein>
<reference evidence="5 6" key="1">
    <citation type="journal article" date="2018" name="Gigascience">
        <title>Genomes of trombidid mites reveal novel predicted allergens and laterally-transferred genes associated with secondary metabolism.</title>
        <authorList>
            <person name="Dong X."/>
            <person name="Chaisiri K."/>
            <person name="Xia D."/>
            <person name="Armstrong S.D."/>
            <person name="Fang Y."/>
            <person name="Donnelly M.J."/>
            <person name="Kadowaki T."/>
            <person name="McGarry J.W."/>
            <person name="Darby A.C."/>
            <person name="Makepeace B.L."/>
        </authorList>
    </citation>
    <scope>NUCLEOTIDE SEQUENCE [LARGE SCALE GENOMIC DNA]</scope>
    <source>
        <strain evidence="5">UoL-UT</strain>
    </source>
</reference>
<keyword evidence="3" id="KW-1015">Disulfide bond</keyword>
<dbReference type="EMBL" id="NCKV01060116">
    <property type="protein sequence ID" value="RWS00389.1"/>
    <property type="molecule type" value="Genomic_DNA"/>
</dbReference>
<dbReference type="Gene3D" id="2.10.25.10">
    <property type="entry name" value="Laminin"/>
    <property type="match status" value="1"/>
</dbReference>
<proteinExistence type="inferred from homology"/>
<dbReference type="STRING" id="299467.A0A443QBJ9"/>
<comment type="similarity">
    <text evidence="1">Belongs to the serine protease inhibitor-like (TIL domain-containing) family.</text>
</comment>
<gene>
    <name evidence="5" type="ORF">B4U80_04676</name>
</gene>
<comment type="caution">
    <text evidence="5">The sequence shown here is derived from an EMBL/GenBank/DDBJ whole genome shotgun (WGS) entry which is preliminary data.</text>
</comment>
<dbReference type="InterPro" id="IPR036084">
    <property type="entry name" value="Ser_inhib-like_sf"/>
</dbReference>
<dbReference type="CDD" id="cd19941">
    <property type="entry name" value="TIL"/>
    <property type="match status" value="1"/>
</dbReference>
<dbReference type="InterPro" id="IPR051368">
    <property type="entry name" value="SerProtInhib-TIL_Domain"/>
</dbReference>
<feature type="domain" description="TIL" evidence="4">
    <location>
        <begin position="9"/>
        <end position="63"/>
    </location>
</feature>
<dbReference type="InterPro" id="IPR002919">
    <property type="entry name" value="TIL_dom"/>
</dbReference>
<dbReference type="OrthoDB" id="6413845at2759"/>
<dbReference type="PANTHER" id="PTHR23259">
    <property type="entry name" value="RIDDLE"/>
    <property type="match status" value="1"/>
</dbReference>
<dbReference type="Pfam" id="PF01826">
    <property type="entry name" value="TIL"/>
    <property type="match status" value="1"/>
</dbReference>
<keyword evidence="6" id="KW-1185">Reference proteome</keyword>
<sequence>MKRQRKNKCPKNQQYDKCGSSCPKTCGNMNEKDDMCDESCKIGCRCRDGFVLNGRKCILSEECPQKKDFKDKQPQSN</sequence>
<dbReference type="VEuPathDB" id="VectorBase:LDEU014477"/>
<evidence type="ECO:0000259" key="4">
    <source>
        <dbReference type="Pfam" id="PF01826"/>
    </source>
</evidence>
<evidence type="ECO:0000256" key="3">
    <source>
        <dbReference type="ARBA" id="ARBA00023157"/>
    </source>
</evidence>
<evidence type="ECO:0000313" key="5">
    <source>
        <dbReference type="EMBL" id="RWS00389.1"/>
    </source>
</evidence>
<evidence type="ECO:0000256" key="1">
    <source>
        <dbReference type="ARBA" id="ARBA00007611"/>
    </source>
</evidence>
<evidence type="ECO:0000313" key="6">
    <source>
        <dbReference type="Proteomes" id="UP000288716"/>
    </source>
</evidence>
<dbReference type="Proteomes" id="UP000288716">
    <property type="component" value="Unassembled WGS sequence"/>
</dbReference>
<accession>A0A443QBJ9</accession>
<name>A0A443QBJ9_9ACAR</name>
<keyword evidence="2" id="KW-0646">Protease inhibitor</keyword>
<dbReference type="PANTHER" id="PTHR23259:SF70">
    <property type="entry name" value="ACCESSORY GLAND PROTEIN ACP62F-RELATED"/>
    <property type="match status" value="1"/>
</dbReference>
<dbReference type="FunFam" id="2.10.25.10:FF:000055">
    <property type="entry name" value="alpha-tectorin isoform X1"/>
    <property type="match status" value="1"/>
</dbReference>
<dbReference type="AlphaFoldDB" id="A0A443QBJ9"/>
<dbReference type="SUPFAM" id="SSF57567">
    <property type="entry name" value="Serine protease inhibitors"/>
    <property type="match status" value="1"/>
</dbReference>